<feature type="chain" id="PRO_5028455116" evidence="1">
    <location>
        <begin position="19"/>
        <end position="305"/>
    </location>
</feature>
<name>A0A6P8HS72_ACTTE</name>
<keyword evidence="1" id="KW-0732">Signal</keyword>
<dbReference type="KEGG" id="aten:116292348"/>
<keyword evidence="3" id="KW-1185">Reference proteome</keyword>
<dbReference type="OrthoDB" id="5945635at2759"/>
<dbReference type="GeneID" id="116292348"/>
<evidence type="ECO:0000313" key="4">
    <source>
        <dbReference type="RefSeq" id="XP_031555505.1"/>
    </source>
</evidence>
<accession>A0A6P8HS72</accession>
<protein>
    <submittedName>
        <fullName evidence="4">Uncharacterized skeletal organic matrix protein 7-like</fullName>
    </submittedName>
</protein>
<dbReference type="RefSeq" id="XP_031555505.1">
    <property type="nucleotide sequence ID" value="XM_031699645.1"/>
</dbReference>
<sequence length="305" mass="34157">MDVIFLISLFYLIHRVLSNGCKDMDFKITIEGQALVNHTFLTTQATNDGHCESKCFMDDLCISYNFGRSTSGQSNTCELNEADHKQFPNDLVPRPGTMYRNAENTCDCSTNEVCRMDFIQKTHFCFAAKNCKSFKVVRADYFLDGSGQGQTGLCRGVFKSPSGNTPAEPYRITVEMYTYLVTASSSGAMHPGIGFNVKDEDNFNFVYFRTHVTASCSGYVTQPGRLQANSVKIMNGACSYYVPPANAWFKVEIKVYPGQVKVFIDDNYATTYSGMSTTLIKRGALMVFNGYGNAVKFRNYRIENL</sequence>
<dbReference type="InParanoid" id="A0A6P8HS72"/>
<gene>
    <name evidence="4" type="primary">LOC116292348</name>
</gene>
<dbReference type="InterPro" id="IPR003609">
    <property type="entry name" value="Pan_app"/>
</dbReference>
<evidence type="ECO:0000259" key="2">
    <source>
        <dbReference type="PROSITE" id="PS50948"/>
    </source>
</evidence>
<feature type="domain" description="Apple" evidence="2">
    <location>
        <begin position="21"/>
        <end position="106"/>
    </location>
</feature>
<organism evidence="3 4">
    <name type="scientific">Actinia tenebrosa</name>
    <name type="common">Australian red waratah sea anemone</name>
    <dbReference type="NCBI Taxonomy" id="6105"/>
    <lineage>
        <taxon>Eukaryota</taxon>
        <taxon>Metazoa</taxon>
        <taxon>Cnidaria</taxon>
        <taxon>Anthozoa</taxon>
        <taxon>Hexacorallia</taxon>
        <taxon>Actiniaria</taxon>
        <taxon>Actiniidae</taxon>
        <taxon>Actinia</taxon>
    </lineage>
</organism>
<dbReference type="Proteomes" id="UP000515163">
    <property type="component" value="Unplaced"/>
</dbReference>
<evidence type="ECO:0000256" key="1">
    <source>
        <dbReference type="SAM" id="SignalP"/>
    </source>
</evidence>
<feature type="signal peptide" evidence="1">
    <location>
        <begin position="1"/>
        <end position="18"/>
    </location>
</feature>
<evidence type="ECO:0000313" key="3">
    <source>
        <dbReference type="Proteomes" id="UP000515163"/>
    </source>
</evidence>
<dbReference type="PROSITE" id="PS50948">
    <property type="entry name" value="PAN"/>
    <property type="match status" value="1"/>
</dbReference>
<proteinExistence type="predicted"/>
<reference evidence="4" key="1">
    <citation type="submission" date="2025-08" db="UniProtKB">
        <authorList>
            <consortium name="RefSeq"/>
        </authorList>
    </citation>
    <scope>IDENTIFICATION</scope>
    <source>
        <tissue evidence="4">Tentacle</tissue>
    </source>
</reference>
<dbReference type="AlphaFoldDB" id="A0A6P8HS72"/>
<dbReference type="Gene3D" id="2.60.120.560">
    <property type="entry name" value="Exo-inulinase, domain 1"/>
    <property type="match status" value="1"/>
</dbReference>
<dbReference type="SUPFAM" id="SSF57414">
    <property type="entry name" value="Hairpin loop containing domain-like"/>
    <property type="match status" value="1"/>
</dbReference>